<gene>
    <name evidence="1" type="ORF">LTR37_011428</name>
</gene>
<reference evidence="1" key="1">
    <citation type="submission" date="2023-07" db="EMBL/GenBank/DDBJ databases">
        <title>Black Yeasts Isolated from many extreme environments.</title>
        <authorList>
            <person name="Coleine C."/>
            <person name="Stajich J.E."/>
            <person name="Selbmann L."/>
        </authorList>
    </citation>
    <scope>NUCLEOTIDE SEQUENCE</scope>
    <source>
        <strain evidence="1">CCFEE 5714</strain>
    </source>
</reference>
<dbReference type="Proteomes" id="UP001281147">
    <property type="component" value="Unassembled WGS sequence"/>
</dbReference>
<evidence type="ECO:0000313" key="2">
    <source>
        <dbReference type="Proteomes" id="UP001281147"/>
    </source>
</evidence>
<accession>A0ACC3N4X2</accession>
<comment type="caution">
    <text evidence="1">The sequence shown here is derived from an EMBL/GenBank/DDBJ whole genome shotgun (WGS) entry which is preliminary data.</text>
</comment>
<organism evidence="1 2">
    <name type="scientific">Vermiconidia calcicola</name>
    <dbReference type="NCBI Taxonomy" id="1690605"/>
    <lineage>
        <taxon>Eukaryota</taxon>
        <taxon>Fungi</taxon>
        <taxon>Dikarya</taxon>
        <taxon>Ascomycota</taxon>
        <taxon>Pezizomycotina</taxon>
        <taxon>Dothideomycetes</taxon>
        <taxon>Dothideomycetidae</taxon>
        <taxon>Mycosphaerellales</taxon>
        <taxon>Extremaceae</taxon>
        <taxon>Vermiconidia</taxon>
    </lineage>
</organism>
<name>A0ACC3N4X2_9PEZI</name>
<sequence>MCHKTHTTFACGHTEDTIVRCGYLSQWSPIVPKRCLPGLRNVEVEGGECCMACSIKEANERAKAREQKASGGMEVKGGRRKGKKENEAAVGEEVKEGPVKGLNEDIKAASARKIADARASVCPYLSK</sequence>
<proteinExistence type="predicted"/>
<dbReference type="EMBL" id="JAUTXU010000100">
    <property type="protein sequence ID" value="KAK3708533.1"/>
    <property type="molecule type" value="Genomic_DNA"/>
</dbReference>
<keyword evidence="2" id="KW-1185">Reference proteome</keyword>
<evidence type="ECO:0000313" key="1">
    <source>
        <dbReference type="EMBL" id="KAK3708533.1"/>
    </source>
</evidence>
<protein>
    <submittedName>
        <fullName evidence="1">Uncharacterized protein</fullName>
    </submittedName>
</protein>